<organism evidence="2 3">
    <name type="scientific">Leptothoe kymatousa TAU-MAC 1615</name>
    <dbReference type="NCBI Taxonomy" id="2364775"/>
    <lineage>
        <taxon>Bacteria</taxon>
        <taxon>Bacillati</taxon>
        <taxon>Cyanobacteriota</taxon>
        <taxon>Cyanophyceae</taxon>
        <taxon>Nodosilineales</taxon>
        <taxon>Cymatolegaceae</taxon>
        <taxon>Leptothoe</taxon>
        <taxon>Leptothoe kymatousa</taxon>
    </lineage>
</organism>
<feature type="signal peptide" evidence="1">
    <location>
        <begin position="1"/>
        <end position="23"/>
    </location>
</feature>
<dbReference type="PANTHER" id="PTHR33926">
    <property type="entry name" value="PROTEIN TIC 22, CHLOROPLASTIC"/>
    <property type="match status" value="1"/>
</dbReference>
<keyword evidence="3" id="KW-1185">Reference proteome</keyword>
<evidence type="ECO:0000313" key="2">
    <source>
        <dbReference type="EMBL" id="MBT9311218.1"/>
    </source>
</evidence>
<dbReference type="Proteomes" id="UP001196661">
    <property type="component" value="Unassembled WGS sequence"/>
</dbReference>
<name>A0ABS5Y130_9CYAN</name>
<dbReference type="InterPro" id="IPR007378">
    <property type="entry name" value="Tic22-like"/>
</dbReference>
<protein>
    <submittedName>
        <fullName evidence="2">Uncharacterized protein</fullName>
    </submittedName>
</protein>
<gene>
    <name evidence="2" type="ORF">IXB28_03295</name>
</gene>
<dbReference type="RefSeq" id="WP_215617114.1">
    <property type="nucleotide sequence ID" value="NZ_JADOER010000004.1"/>
</dbReference>
<accession>A0ABS5Y130</accession>
<reference evidence="2 3" key="1">
    <citation type="journal article" date="2021" name="Mar. Drugs">
        <title>Genome Reduction and Secondary Metabolism of the Marine Sponge-Associated Cyanobacterium Leptothoe.</title>
        <authorList>
            <person name="Konstantinou D."/>
            <person name="Popin R.V."/>
            <person name="Fewer D.P."/>
            <person name="Sivonen K."/>
            <person name="Gkelis S."/>
        </authorList>
    </citation>
    <scope>NUCLEOTIDE SEQUENCE [LARGE SCALE GENOMIC DNA]</scope>
    <source>
        <strain evidence="2 3">TAU-MAC 1615</strain>
    </source>
</reference>
<sequence length="246" mass="26187">MKSMLNRLLCGLLGGGLLSVAVATPQAVALSENELLEKFSAVPVFVVADASGDYVTSVVDLPNDGEGNVSLLRVFFNEADVLTFVDQVRQEEPQFNQGGAVGVIDLATVHRLAQEERDVPLKLIFIPQEDDLAAARALDSNFGGNTASSLVPLFALQDGSGNYLPLSLGGDNGESMFSMFFSKQDADSVLNSVQQSNPDLTQVTVGVVSLAALSGNVLSSDDEAFERIRFLPDSEVINHIQGLNLE</sequence>
<evidence type="ECO:0000256" key="1">
    <source>
        <dbReference type="SAM" id="SignalP"/>
    </source>
</evidence>
<dbReference type="PANTHER" id="PTHR33926:SF4">
    <property type="entry name" value="PROTEIN TIC 22, CHLOROPLASTIC"/>
    <property type="match status" value="1"/>
</dbReference>
<feature type="chain" id="PRO_5045875715" evidence="1">
    <location>
        <begin position="24"/>
        <end position="246"/>
    </location>
</feature>
<keyword evidence="1" id="KW-0732">Signal</keyword>
<dbReference type="Gene3D" id="3.40.1350.100">
    <property type="match status" value="2"/>
</dbReference>
<comment type="caution">
    <text evidence="2">The sequence shown here is derived from an EMBL/GenBank/DDBJ whole genome shotgun (WGS) entry which is preliminary data.</text>
</comment>
<evidence type="ECO:0000313" key="3">
    <source>
        <dbReference type="Proteomes" id="UP001196661"/>
    </source>
</evidence>
<proteinExistence type="predicted"/>
<dbReference type="Pfam" id="PF04278">
    <property type="entry name" value="Tic22"/>
    <property type="match status" value="1"/>
</dbReference>
<dbReference type="EMBL" id="JADOER010000004">
    <property type="protein sequence ID" value="MBT9311218.1"/>
    <property type="molecule type" value="Genomic_DNA"/>
</dbReference>